<feature type="signal peptide" evidence="1">
    <location>
        <begin position="1"/>
        <end position="17"/>
    </location>
</feature>
<dbReference type="Gene3D" id="3.60.60.10">
    <property type="entry name" value="Penicillin V Acylase, Chain A"/>
    <property type="match status" value="1"/>
</dbReference>
<organism evidence="2 3">
    <name type="scientific">Tieghemostelium lacteum</name>
    <name type="common">Slime mold</name>
    <name type="synonym">Dictyostelium lacteum</name>
    <dbReference type="NCBI Taxonomy" id="361077"/>
    <lineage>
        <taxon>Eukaryota</taxon>
        <taxon>Amoebozoa</taxon>
        <taxon>Evosea</taxon>
        <taxon>Eumycetozoa</taxon>
        <taxon>Dictyostelia</taxon>
        <taxon>Dictyosteliales</taxon>
        <taxon>Raperosteliaceae</taxon>
        <taxon>Tieghemostelium</taxon>
    </lineage>
</organism>
<dbReference type="EMBL" id="LODT01000013">
    <property type="protein sequence ID" value="KYR00879.1"/>
    <property type="molecule type" value="Genomic_DNA"/>
</dbReference>
<name>A0A152A3U7_TIELA</name>
<dbReference type="NCBIfam" id="NF040521">
    <property type="entry name" value="C45_proenzyme"/>
    <property type="match status" value="1"/>
</dbReference>
<feature type="chain" id="PRO_5007593595" evidence="1">
    <location>
        <begin position="18"/>
        <end position="426"/>
    </location>
</feature>
<reference evidence="2 3" key="1">
    <citation type="submission" date="2015-12" db="EMBL/GenBank/DDBJ databases">
        <title>Dictyostelia acquired genes for synthesis and detection of signals that induce cell-type specialization by lateral gene transfer from prokaryotes.</title>
        <authorList>
            <person name="Gloeckner G."/>
            <person name="Schaap P."/>
        </authorList>
    </citation>
    <scope>NUCLEOTIDE SEQUENCE [LARGE SCALE GENOMIC DNA]</scope>
    <source>
        <strain evidence="2 3">TK</strain>
    </source>
</reference>
<proteinExistence type="predicted"/>
<gene>
    <name evidence="2" type="ORF">DLAC_02939</name>
</gene>
<sequence length="426" mass="47935">MKQLFILLVIIVINLKGYDLICQGVNNNYTVWQENLVFEKSVTNGQLYWSGDVEAGFGVPVVHVYGTPYEMGYAHGQLLAEGIGFVNDNYLAYFESEIGSIGDLPKWVVELIDKYGFKMALDLVADASKPYTPSYFYEEMQGVADGSGLPLKDVVRFHMLPELVKASCSMFGAWDNAIPYQGEGLVHLRALDWDTTSPLTLKPVVLVYHPSEGNTFMTLSFQGFIGAITGYSGHTGISEKVWASYNGSDSRFGEPFYFVLRDILQFDKTVDQALNRIYGAHRTCSIYVGVGSNSSMTFTAVEYSYETVRIFDDVTPFPIYAPEYSPHELIPSVVYIDPDFYSADHQCMSNLLLKYYGTLTPENTIQIISHLQTGNLHAAIYDYYYNTFTFSVAGHNQTWPLTSNPTMAYNNQFIQLDVTSLFENKQ</sequence>
<evidence type="ECO:0000313" key="3">
    <source>
        <dbReference type="Proteomes" id="UP000076078"/>
    </source>
</evidence>
<keyword evidence="3" id="KW-1185">Reference proteome</keyword>
<keyword evidence="1" id="KW-0732">Signal</keyword>
<evidence type="ECO:0000256" key="1">
    <source>
        <dbReference type="SAM" id="SignalP"/>
    </source>
</evidence>
<dbReference type="InterPro" id="IPR047794">
    <property type="entry name" value="C45_proenzyme-like"/>
</dbReference>
<accession>A0A152A3U7</accession>
<dbReference type="InterPro" id="IPR047803">
    <property type="entry name" value="DCD1A/B-like"/>
</dbReference>
<dbReference type="PANTHER" id="PTHR35190">
    <property type="entry name" value="PROTEIN DCD1B"/>
    <property type="match status" value="1"/>
</dbReference>
<dbReference type="OMA" id="ILELHIY"/>
<evidence type="ECO:0000313" key="2">
    <source>
        <dbReference type="EMBL" id="KYR00879.1"/>
    </source>
</evidence>
<comment type="caution">
    <text evidence="2">The sequence shown here is derived from an EMBL/GenBank/DDBJ whole genome shotgun (WGS) entry which is preliminary data.</text>
</comment>
<protein>
    <submittedName>
        <fullName evidence="2">Acid ceramidase-like protein</fullName>
    </submittedName>
</protein>
<dbReference type="PANTHER" id="PTHR35190:SF2">
    <property type="entry name" value="PROTEIN DCD1B"/>
    <property type="match status" value="1"/>
</dbReference>
<dbReference type="OrthoDB" id="189997at2759"/>
<dbReference type="InParanoid" id="A0A152A3U7"/>
<dbReference type="AlphaFoldDB" id="A0A152A3U7"/>
<dbReference type="Proteomes" id="UP000076078">
    <property type="component" value="Unassembled WGS sequence"/>
</dbReference>